<accession>A0ABU9LNP3</accession>
<name>A0ABU9LNP3_9BACL</name>
<keyword evidence="3" id="KW-1185">Reference proteome</keyword>
<organism evidence="2 3">
    <name type="scientific">Kurthia gibsonii</name>
    <dbReference type="NCBI Taxonomy" id="33946"/>
    <lineage>
        <taxon>Bacteria</taxon>
        <taxon>Bacillati</taxon>
        <taxon>Bacillota</taxon>
        <taxon>Bacilli</taxon>
        <taxon>Bacillales</taxon>
        <taxon>Caryophanaceae</taxon>
        <taxon>Kurthia</taxon>
    </lineage>
</organism>
<reference evidence="2 3" key="1">
    <citation type="submission" date="2024-04" db="EMBL/GenBank/DDBJ databases">
        <authorList>
            <person name="Wu Y.S."/>
            <person name="Zhang L."/>
        </authorList>
    </citation>
    <scope>NUCLEOTIDE SEQUENCE [LARGE SCALE GENOMIC DNA]</scope>
    <source>
        <strain evidence="2 3">KG-01</strain>
    </source>
</reference>
<dbReference type="Gene3D" id="3.40.630.30">
    <property type="match status" value="1"/>
</dbReference>
<dbReference type="Pfam" id="PF13508">
    <property type="entry name" value="Acetyltransf_7"/>
    <property type="match status" value="1"/>
</dbReference>
<dbReference type="SUPFAM" id="SSF55729">
    <property type="entry name" value="Acyl-CoA N-acyltransferases (Nat)"/>
    <property type="match status" value="1"/>
</dbReference>
<dbReference type="Proteomes" id="UP001398420">
    <property type="component" value="Unassembled WGS sequence"/>
</dbReference>
<dbReference type="PANTHER" id="PTHR43617:SF2">
    <property type="entry name" value="UPF0039 PROTEIN SLL0451"/>
    <property type="match status" value="1"/>
</dbReference>
<dbReference type="EMBL" id="JBCEWA010000016">
    <property type="protein sequence ID" value="MEL5989598.1"/>
    <property type="molecule type" value="Genomic_DNA"/>
</dbReference>
<sequence length="170" mass="19252">MIRKEKKQDAEQISVLLQRAFQTDPHSNQKEHELVEKLRVTDAYIDDLALVYVEQDKIIGFIMYTECFIGDFPVLALGPLAVLPEKQGQGIGTQLMEASIERAKWSGFAAVVVLGHADYYARFGFERADQYGIQAPFDVPLENYRVLPLYKGALTDISGVVNYAQPFYEE</sequence>
<dbReference type="InterPro" id="IPR000182">
    <property type="entry name" value="GNAT_dom"/>
</dbReference>
<evidence type="ECO:0000259" key="1">
    <source>
        <dbReference type="PROSITE" id="PS51186"/>
    </source>
</evidence>
<dbReference type="EC" id="2.3.1.-" evidence="2"/>
<feature type="domain" description="N-acetyltransferase" evidence="1">
    <location>
        <begin position="1"/>
        <end position="146"/>
    </location>
</feature>
<keyword evidence="2" id="KW-0012">Acyltransferase</keyword>
<keyword evidence="2" id="KW-0808">Transferase</keyword>
<dbReference type="CDD" id="cd04301">
    <property type="entry name" value="NAT_SF"/>
    <property type="match status" value="1"/>
</dbReference>
<comment type="caution">
    <text evidence="2">The sequence shown here is derived from an EMBL/GenBank/DDBJ whole genome shotgun (WGS) entry which is preliminary data.</text>
</comment>
<dbReference type="PROSITE" id="PS51186">
    <property type="entry name" value="GNAT"/>
    <property type="match status" value="1"/>
</dbReference>
<dbReference type="RefSeq" id="WP_087682537.1">
    <property type="nucleotide sequence ID" value="NZ_CP147847.1"/>
</dbReference>
<dbReference type="InterPro" id="IPR016181">
    <property type="entry name" value="Acyl_CoA_acyltransferase"/>
</dbReference>
<proteinExistence type="predicted"/>
<dbReference type="PANTHER" id="PTHR43617">
    <property type="entry name" value="L-AMINO ACID N-ACETYLTRANSFERASE"/>
    <property type="match status" value="1"/>
</dbReference>
<protein>
    <submittedName>
        <fullName evidence="2">N-acetyltransferase</fullName>
        <ecNumber evidence="2">2.3.1.-</ecNumber>
    </submittedName>
</protein>
<evidence type="ECO:0000313" key="2">
    <source>
        <dbReference type="EMBL" id="MEL5989598.1"/>
    </source>
</evidence>
<dbReference type="InterPro" id="IPR050276">
    <property type="entry name" value="MshD_Acetyltransferase"/>
</dbReference>
<dbReference type="GO" id="GO:0016746">
    <property type="term" value="F:acyltransferase activity"/>
    <property type="evidence" value="ECO:0007669"/>
    <property type="project" value="UniProtKB-KW"/>
</dbReference>
<gene>
    <name evidence="2" type="ORF">AAF454_14430</name>
</gene>
<evidence type="ECO:0000313" key="3">
    <source>
        <dbReference type="Proteomes" id="UP001398420"/>
    </source>
</evidence>